<organism evidence="2 3">
    <name type="scientific">Catenovulum sediminis</name>
    <dbReference type="NCBI Taxonomy" id="1740262"/>
    <lineage>
        <taxon>Bacteria</taxon>
        <taxon>Pseudomonadati</taxon>
        <taxon>Pseudomonadota</taxon>
        <taxon>Gammaproteobacteria</taxon>
        <taxon>Alteromonadales</taxon>
        <taxon>Alteromonadaceae</taxon>
        <taxon>Catenovulum</taxon>
    </lineage>
</organism>
<feature type="transmembrane region" description="Helical" evidence="1">
    <location>
        <begin position="12"/>
        <end position="33"/>
    </location>
</feature>
<gene>
    <name evidence="2" type="ORF">ABS311_07035</name>
</gene>
<accession>A0ABV1RFB9</accession>
<evidence type="ECO:0000313" key="3">
    <source>
        <dbReference type="Proteomes" id="UP001467690"/>
    </source>
</evidence>
<keyword evidence="1" id="KW-0812">Transmembrane</keyword>
<reference evidence="2 3" key="1">
    <citation type="submission" date="2024-06" db="EMBL/GenBank/DDBJ databases">
        <authorList>
            <person name="Chen R.Y."/>
        </authorList>
    </citation>
    <scope>NUCLEOTIDE SEQUENCE [LARGE SCALE GENOMIC DNA]</scope>
    <source>
        <strain evidence="2 3">D2</strain>
    </source>
</reference>
<protein>
    <submittedName>
        <fullName evidence="2">Uncharacterized protein</fullName>
    </submittedName>
</protein>
<comment type="caution">
    <text evidence="2">The sequence shown here is derived from an EMBL/GenBank/DDBJ whole genome shotgun (WGS) entry which is preliminary data.</text>
</comment>
<dbReference type="RefSeq" id="WP_143873828.1">
    <property type="nucleotide sequence ID" value="NZ_CP041661.1"/>
</dbReference>
<sequence>MIKQVVKIMKKFKFKPALILLAVAVLIGVAVYYFTGFNWLTATTIFLVAVMINGLVMFSEDADVGGLDYEKGVTDTVEAVREQKQAKRIQGSIICILLVLAIFSYVFEWGVG</sequence>
<name>A0ABV1RFB9_9ALTE</name>
<evidence type="ECO:0000256" key="1">
    <source>
        <dbReference type="SAM" id="Phobius"/>
    </source>
</evidence>
<evidence type="ECO:0000313" key="2">
    <source>
        <dbReference type="EMBL" id="MER2491633.1"/>
    </source>
</evidence>
<feature type="transmembrane region" description="Helical" evidence="1">
    <location>
        <begin position="39"/>
        <end position="58"/>
    </location>
</feature>
<dbReference type="EMBL" id="JBELOE010000138">
    <property type="protein sequence ID" value="MER2491633.1"/>
    <property type="molecule type" value="Genomic_DNA"/>
</dbReference>
<proteinExistence type="predicted"/>
<keyword evidence="1" id="KW-1133">Transmembrane helix</keyword>
<keyword evidence="1" id="KW-0472">Membrane</keyword>
<keyword evidence="3" id="KW-1185">Reference proteome</keyword>
<feature type="transmembrane region" description="Helical" evidence="1">
    <location>
        <begin position="89"/>
        <end position="107"/>
    </location>
</feature>
<dbReference type="Proteomes" id="UP001467690">
    <property type="component" value="Unassembled WGS sequence"/>
</dbReference>